<organism evidence="25 26">
    <name type="scientific">Pikeienuella piscinae</name>
    <dbReference type="NCBI Taxonomy" id="2748098"/>
    <lineage>
        <taxon>Bacteria</taxon>
        <taxon>Pseudomonadati</taxon>
        <taxon>Pseudomonadota</taxon>
        <taxon>Alphaproteobacteria</taxon>
        <taxon>Rhodobacterales</taxon>
        <taxon>Paracoccaceae</taxon>
        <taxon>Pikeienuella</taxon>
    </lineage>
</organism>
<keyword evidence="10 25" id="KW-0808">Transferase</keyword>
<gene>
    <name evidence="25" type="ORF">G5B40_11825</name>
</gene>
<dbReference type="GO" id="GO:0004605">
    <property type="term" value="F:phosphatidate cytidylyltransferase activity"/>
    <property type="evidence" value="ECO:0007669"/>
    <property type="project" value="UniProtKB-EC"/>
</dbReference>
<comment type="subcellular location">
    <subcellularLocation>
        <location evidence="2">Cell membrane</location>
        <topology evidence="2">Multi-pass membrane protein</topology>
    </subcellularLocation>
</comment>
<dbReference type="EC" id="2.7.7.41" evidence="6"/>
<feature type="transmembrane region" description="Helical" evidence="24">
    <location>
        <begin position="20"/>
        <end position="52"/>
    </location>
</feature>
<evidence type="ECO:0000256" key="8">
    <source>
        <dbReference type="ARBA" id="ARBA00022475"/>
    </source>
</evidence>
<evidence type="ECO:0000313" key="26">
    <source>
        <dbReference type="Proteomes" id="UP000503336"/>
    </source>
</evidence>
<protein>
    <recommendedName>
        <fullName evidence="7">Phosphatidate cytidylyltransferase</fullName>
        <ecNumber evidence="6">2.7.7.41</ecNumber>
    </recommendedName>
    <alternativeName>
        <fullName evidence="20">CDP-DAG synthase</fullName>
    </alternativeName>
    <alternativeName>
        <fullName evidence="22">CDP-DG synthase</fullName>
    </alternativeName>
    <alternativeName>
        <fullName evidence="18">CDP-diacylglycerol synthase</fullName>
    </alternativeName>
    <alternativeName>
        <fullName evidence="21">CDP-diglyceride pyrophosphorylase</fullName>
    </alternativeName>
    <alternativeName>
        <fullName evidence="23">CDP-diglyceride synthase</fullName>
    </alternativeName>
    <alternativeName>
        <fullName evidence="19">CTP:phosphatidate cytidylyltransferase</fullName>
    </alternativeName>
</protein>
<keyword evidence="16" id="KW-0594">Phospholipid biosynthesis</keyword>
<evidence type="ECO:0000256" key="21">
    <source>
        <dbReference type="ARBA" id="ARBA00032396"/>
    </source>
</evidence>
<name>A0A7L5BY71_9RHOB</name>
<keyword evidence="15 24" id="KW-0472">Membrane</keyword>
<comment type="pathway">
    <text evidence="4">Lipid metabolism.</text>
</comment>
<evidence type="ECO:0000256" key="15">
    <source>
        <dbReference type="ARBA" id="ARBA00023136"/>
    </source>
</evidence>
<keyword evidence="12 25" id="KW-0548">Nucleotidyltransferase</keyword>
<evidence type="ECO:0000313" key="25">
    <source>
        <dbReference type="EMBL" id="QIE56083.1"/>
    </source>
</evidence>
<evidence type="ECO:0000256" key="10">
    <source>
        <dbReference type="ARBA" id="ARBA00022679"/>
    </source>
</evidence>
<dbReference type="EMBL" id="CP049056">
    <property type="protein sequence ID" value="QIE56083.1"/>
    <property type="molecule type" value="Genomic_DNA"/>
</dbReference>
<dbReference type="Proteomes" id="UP000503336">
    <property type="component" value="Chromosome"/>
</dbReference>
<keyword evidence="9" id="KW-0444">Lipid biosynthesis</keyword>
<comment type="catalytic activity">
    <reaction evidence="1">
        <text>a 1,2-diacyl-sn-glycero-3-phosphate + CTP + H(+) = a CDP-1,2-diacyl-sn-glycerol + diphosphate</text>
        <dbReference type="Rhea" id="RHEA:16229"/>
        <dbReference type="ChEBI" id="CHEBI:15378"/>
        <dbReference type="ChEBI" id="CHEBI:33019"/>
        <dbReference type="ChEBI" id="CHEBI:37563"/>
        <dbReference type="ChEBI" id="CHEBI:58332"/>
        <dbReference type="ChEBI" id="CHEBI:58608"/>
        <dbReference type="EC" id="2.7.7.41"/>
    </reaction>
</comment>
<comment type="similarity">
    <text evidence="5">Belongs to the CDS family.</text>
</comment>
<dbReference type="AlphaFoldDB" id="A0A7L5BY71"/>
<evidence type="ECO:0000256" key="22">
    <source>
        <dbReference type="ARBA" id="ARBA00032743"/>
    </source>
</evidence>
<dbReference type="GO" id="GO:0016024">
    <property type="term" value="P:CDP-diacylglycerol biosynthetic process"/>
    <property type="evidence" value="ECO:0007669"/>
    <property type="project" value="TreeGrafter"/>
</dbReference>
<evidence type="ECO:0000256" key="3">
    <source>
        <dbReference type="ARBA" id="ARBA00005119"/>
    </source>
</evidence>
<proteinExistence type="inferred from homology"/>
<keyword evidence="14" id="KW-0443">Lipid metabolism</keyword>
<evidence type="ECO:0000256" key="12">
    <source>
        <dbReference type="ARBA" id="ARBA00022695"/>
    </source>
</evidence>
<evidence type="ECO:0000256" key="18">
    <source>
        <dbReference type="ARBA" id="ARBA00029893"/>
    </source>
</evidence>
<evidence type="ECO:0000256" key="13">
    <source>
        <dbReference type="ARBA" id="ARBA00022989"/>
    </source>
</evidence>
<dbReference type="KEGG" id="hdh:G5B40_11825"/>
<keyword evidence="17" id="KW-1208">Phospholipid metabolism</keyword>
<comment type="pathway">
    <text evidence="3">Phospholipid metabolism; CDP-diacylglycerol biosynthesis; CDP-diacylglycerol from sn-glycerol 3-phosphate: step 3/3.</text>
</comment>
<keyword evidence="26" id="KW-1185">Reference proteome</keyword>
<evidence type="ECO:0000256" key="2">
    <source>
        <dbReference type="ARBA" id="ARBA00004651"/>
    </source>
</evidence>
<evidence type="ECO:0000256" key="11">
    <source>
        <dbReference type="ARBA" id="ARBA00022692"/>
    </source>
</evidence>
<evidence type="ECO:0000256" key="17">
    <source>
        <dbReference type="ARBA" id="ARBA00023264"/>
    </source>
</evidence>
<evidence type="ECO:0000256" key="20">
    <source>
        <dbReference type="ARBA" id="ARBA00032253"/>
    </source>
</evidence>
<evidence type="ECO:0000256" key="16">
    <source>
        <dbReference type="ARBA" id="ARBA00023209"/>
    </source>
</evidence>
<sequence length="276" mass="28413">MTPAPAPPRRFGDLAVRSVIAVIFAATGFGAIWAGGGWGLAFVMIAGGIMAWEWRRIAARPGDRVLAGFQALAVAGAVFVAFHGRIVEAAVFLFAVATLGAAVDIARARSPWWSLAGALYLGAALSFFVLLLGSPQHGLQVIIWLVLVVVATDIGAYFSGRLIGGPKLWPRVSPNKTWAGGIGGVTLAAVAAALVGLGAGRGVGGGALLAAVLVSAISQAGDFAESAYKRKFDKKDSGRLLPGHGGLLDRLDGMIAATLAVGVLSLIRPELPIWAW</sequence>
<feature type="transmembrane region" description="Helical" evidence="24">
    <location>
        <begin position="113"/>
        <end position="133"/>
    </location>
</feature>
<accession>A0A7L5BY71</accession>
<feature type="transmembrane region" description="Helical" evidence="24">
    <location>
        <begin position="178"/>
        <end position="199"/>
    </location>
</feature>
<keyword evidence="13 24" id="KW-1133">Transmembrane helix</keyword>
<dbReference type="Pfam" id="PF01148">
    <property type="entry name" value="CTP_transf_1"/>
    <property type="match status" value="1"/>
</dbReference>
<evidence type="ECO:0000256" key="9">
    <source>
        <dbReference type="ARBA" id="ARBA00022516"/>
    </source>
</evidence>
<evidence type="ECO:0000256" key="6">
    <source>
        <dbReference type="ARBA" id="ARBA00012487"/>
    </source>
</evidence>
<dbReference type="PANTHER" id="PTHR46382:SF1">
    <property type="entry name" value="PHOSPHATIDATE CYTIDYLYLTRANSFERASE"/>
    <property type="match status" value="1"/>
</dbReference>
<evidence type="ECO:0000256" key="5">
    <source>
        <dbReference type="ARBA" id="ARBA00010185"/>
    </source>
</evidence>
<evidence type="ECO:0000256" key="7">
    <source>
        <dbReference type="ARBA" id="ARBA00019373"/>
    </source>
</evidence>
<keyword evidence="8" id="KW-1003">Cell membrane</keyword>
<keyword evidence="11 24" id="KW-0812">Transmembrane</keyword>
<feature type="transmembrane region" description="Helical" evidence="24">
    <location>
        <begin position="64"/>
        <end position="83"/>
    </location>
</feature>
<evidence type="ECO:0000256" key="14">
    <source>
        <dbReference type="ARBA" id="ARBA00023098"/>
    </source>
</evidence>
<evidence type="ECO:0000256" key="4">
    <source>
        <dbReference type="ARBA" id="ARBA00005189"/>
    </source>
</evidence>
<dbReference type="RefSeq" id="WP_165098843.1">
    <property type="nucleotide sequence ID" value="NZ_CP049056.1"/>
</dbReference>
<evidence type="ECO:0000256" key="19">
    <source>
        <dbReference type="ARBA" id="ARBA00031825"/>
    </source>
</evidence>
<evidence type="ECO:0000256" key="24">
    <source>
        <dbReference type="SAM" id="Phobius"/>
    </source>
</evidence>
<reference evidence="25 26" key="1">
    <citation type="submission" date="2020-02" db="EMBL/GenBank/DDBJ databases">
        <title>complete genome sequence of Rhodobacteraceae bacterium.</title>
        <authorList>
            <person name="Park J."/>
            <person name="Kim Y.-S."/>
            <person name="Kim K.-H."/>
        </authorList>
    </citation>
    <scope>NUCLEOTIDE SEQUENCE [LARGE SCALE GENOMIC DNA]</scope>
    <source>
        <strain evidence="25 26">RR4-56</strain>
    </source>
</reference>
<dbReference type="PANTHER" id="PTHR46382">
    <property type="entry name" value="PHOSPHATIDATE CYTIDYLYLTRANSFERASE"/>
    <property type="match status" value="1"/>
</dbReference>
<evidence type="ECO:0000256" key="23">
    <source>
        <dbReference type="ARBA" id="ARBA00033406"/>
    </source>
</evidence>
<evidence type="ECO:0000256" key="1">
    <source>
        <dbReference type="ARBA" id="ARBA00001698"/>
    </source>
</evidence>
<feature type="transmembrane region" description="Helical" evidence="24">
    <location>
        <begin position="139"/>
        <end position="158"/>
    </location>
</feature>
<dbReference type="GO" id="GO:0005886">
    <property type="term" value="C:plasma membrane"/>
    <property type="evidence" value="ECO:0007669"/>
    <property type="project" value="UniProtKB-SubCell"/>
</dbReference>